<dbReference type="Proteomes" id="UP000268093">
    <property type="component" value="Unassembled WGS sequence"/>
</dbReference>
<evidence type="ECO:0000313" key="2">
    <source>
        <dbReference type="Proteomes" id="UP000268093"/>
    </source>
</evidence>
<organism evidence="1 2">
    <name type="scientific">Jimgerdemannia flammicorona</name>
    <dbReference type="NCBI Taxonomy" id="994334"/>
    <lineage>
        <taxon>Eukaryota</taxon>
        <taxon>Fungi</taxon>
        <taxon>Fungi incertae sedis</taxon>
        <taxon>Mucoromycota</taxon>
        <taxon>Mucoromycotina</taxon>
        <taxon>Endogonomycetes</taxon>
        <taxon>Endogonales</taxon>
        <taxon>Endogonaceae</taxon>
        <taxon>Jimgerdemannia</taxon>
    </lineage>
</organism>
<keyword evidence="2" id="KW-1185">Reference proteome</keyword>
<dbReference type="AlphaFoldDB" id="A0A433D9B0"/>
<accession>A0A433D9B0</accession>
<dbReference type="EMBL" id="RBNI01004548">
    <property type="protein sequence ID" value="RUP47426.1"/>
    <property type="molecule type" value="Genomic_DNA"/>
</dbReference>
<protein>
    <submittedName>
        <fullName evidence="1">Uncharacterized protein</fullName>
    </submittedName>
</protein>
<proteinExistence type="predicted"/>
<comment type="caution">
    <text evidence="1">The sequence shown here is derived from an EMBL/GenBank/DDBJ whole genome shotgun (WGS) entry which is preliminary data.</text>
</comment>
<name>A0A433D9B0_9FUNG</name>
<gene>
    <name evidence="1" type="ORF">BC936DRAFT_145751</name>
</gene>
<evidence type="ECO:0000313" key="1">
    <source>
        <dbReference type="EMBL" id="RUP47426.1"/>
    </source>
</evidence>
<reference evidence="1 2" key="1">
    <citation type="journal article" date="2018" name="New Phytol.">
        <title>Phylogenomics of Endogonaceae and evolution of mycorrhizas within Mucoromycota.</title>
        <authorList>
            <person name="Chang Y."/>
            <person name="Desiro A."/>
            <person name="Na H."/>
            <person name="Sandor L."/>
            <person name="Lipzen A."/>
            <person name="Clum A."/>
            <person name="Barry K."/>
            <person name="Grigoriev I.V."/>
            <person name="Martin F.M."/>
            <person name="Stajich J.E."/>
            <person name="Smith M.E."/>
            <person name="Bonito G."/>
            <person name="Spatafora J.W."/>
        </authorList>
    </citation>
    <scope>NUCLEOTIDE SEQUENCE [LARGE SCALE GENOMIC DNA]</scope>
    <source>
        <strain evidence="1 2">GMNB39</strain>
    </source>
</reference>
<sequence length="77" mass="8114">MSIPSFGMELRSICITISSFGIEVRSTCITISSFGIEVRSACIPTSSFGIERCGSLVSFGDKLAGQPTACRNGLGVY</sequence>